<dbReference type="AlphaFoldDB" id="A0A9K3J2M4"/>
<accession>A0A9K3J2M4</accession>
<sequence length="301" mass="35365">MPNYLVVTRFEVEHGDVHKSITRILSQHHDGAWMTFRQIPRDKLARMFECFRTRWSWDLANEQLIHEGFINVLKKRYRDIMRQLRIDSTMLACAVHEDMDPTNYLQFDKIRDFPPPAISLEVWRELCKRWNTKGWLNKSKNGSKNRRSADSSGKSSRHTGGSMGYAERRARMKRKMNEEPNFKRIFLDTHLTKECKQKLWDGDIDIYNLEELKFCTERAKKVYGDYLSAMREVYGPNYSEFPDDPEVWARVVGQGRTRRVYGIGSSDLDYLVTGTSSSSVGSAPSHAEYQRSQEELCELKW</sequence>
<proteinExistence type="predicted"/>
<evidence type="ECO:0000256" key="1">
    <source>
        <dbReference type="SAM" id="MobiDB-lite"/>
    </source>
</evidence>
<dbReference type="Pfam" id="PF03004">
    <property type="entry name" value="Transposase_24"/>
    <property type="match status" value="1"/>
</dbReference>
<dbReference type="Proteomes" id="UP000215914">
    <property type="component" value="Unassembled WGS sequence"/>
</dbReference>
<reference evidence="2" key="2">
    <citation type="submission" date="2020-06" db="EMBL/GenBank/DDBJ databases">
        <title>Helianthus annuus Genome sequencing and assembly Release 2.</title>
        <authorList>
            <person name="Gouzy J."/>
            <person name="Langlade N."/>
            <person name="Munos S."/>
        </authorList>
    </citation>
    <scope>NUCLEOTIDE SEQUENCE</scope>
    <source>
        <tissue evidence="2">Leaves</tissue>
    </source>
</reference>
<dbReference type="InterPro" id="IPR004252">
    <property type="entry name" value="Probable_transposase_24"/>
</dbReference>
<reference evidence="2" key="1">
    <citation type="journal article" date="2017" name="Nature">
        <title>The sunflower genome provides insights into oil metabolism, flowering and Asterid evolution.</title>
        <authorList>
            <person name="Badouin H."/>
            <person name="Gouzy J."/>
            <person name="Grassa C.J."/>
            <person name="Murat F."/>
            <person name="Staton S.E."/>
            <person name="Cottret L."/>
            <person name="Lelandais-Briere C."/>
            <person name="Owens G.L."/>
            <person name="Carrere S."/>
            <person name="Mayjonade B."/>
            <person name="Legrand L."/>
            <person name="Gill N."/>
            <person name="Kane N.C."/>
            <person name="Bowers J.E."/>
            <person name="Hubner S."/>
            <person name="Bellec A."/>
            <person name="Berard A."/>
            <person name="Berges H."/>
            <person name="Blanchet N."/>
            <person name="Boniface M.C."/>
            <person name="Brunel D."/>
            <person name="Catrice O."/>
            <person name="Chaidir N."/>
            <person name="Claudel C."/>
            <person name="Donnadieu C."/>
            <person name="Faraut T."/>
            <person name="Fievet G."/>
            <person name="Helmstetter N."/>
            <person name="King M."/>
            <person name="Knapp S.J."/>
            <person name="Lai Z."/>
            <person name="Le Paslier M.C."/>
            <person name="Lippi Y."/>
            <person name="Lorenzon L."/>
            <person name="Mandel J.R."/>
            <person name="Marage G."/>
            <person name="Marchand G."/>
            <person name="Marquand E."/>
            <person name="Bret-Mestries E."/>
            <person name="Morien E."/>
            <person name="Nambeesan S."/>
            <person name="Nguyen T."/>
            <person name="Pegot-Espagnet P."/>
            <person name="Pouilly N."/>
            <person name="Raftis F."/>
            <person name="Sallet E."/>
            <person name="Schiex T."/>
            <person name="Thomas J."/>
            <person name="Vandecasteele C."/>
            <person name="Vares D."/>
            <person name="Vear F."/>
            <person name="Vautrin S."/>
            <person name="Crespi M."/>
            <person name="Mangin B."/>
            <person name="Burke J.M."/>
            <person name="Salse J."/>
            <person name="Munos S."/>
            <person name="Vincourt P."/>
            <person name="Rieseberg L.H."/>
            <person name="Langlade N.B."/>
        </authorList>
    </citation>
    <scope>NUCLEOTIDE SEQUENCE</scope>
    <source>
        <tissue evidence="2">Leaves</tissue>
    </source>
</reference>
<comment type="caution">
    <text evidence="2">The sequence shown here is derived from an EMBL/GenBank/DDBJ whole genome shotgun (WGS) entry which is preliminary data.</text>
</comment>
<organism evidence="2 3">
    <name type="scientific">Helianthus annuus</name>
    <name type="common">Common sunflower</name>
    <dbReference type="NCBI Taxonomy" id="4232"/>
    <lineage>
        <taxon>Eukaryota</taxon>
        <taxon>Viridiplantae</taxon>
        <taxon>Streptophyta</taxon>
        <taxon>Embryophyta</taxon>
        <taxon>Tracheophyta</taxon>
        <taxon>Spermatophyta</taxon>
        <taxon>Magnoliopsida</taxon>
        <taxon>eudicotyledons</taxon>
        <taxon>Gunneridae</taxon>
        <taxon>Pentapetalae</taxon>
        <taxon>asterids</taxon>
        <taxon>campanulids</taxon>
        <taxon>Asterales</taxon>
        <taxon>Asteraceae</taxon>
        <taxon>Asteroideae</taxon>
        <taxon>Heliantheae alliance</taxon>
        <taxon>Heliantheae</taxon>
        <taxon>Helianthus</taxon>
    </lineage>
</organism>
<dbReference type="Gramene" id="mRNA:HanXRQr2_Chr05g0231081">
    <property type="protein sequence ID" value="mRNA:HanXRQr2_Chr05g0231081"/>
    <property type="gene ID" value="HanXRQr2_Chr05g0231081"/>
</dbReference>
<evidence type="ECO:0000313" key="2">
    <source>
        <dbReference type="EMBL" id="KAF5807211.1"/>
    </source>
</evidence>
<name>A0A9K3J2M4_HELAN</name>
<gene>
    <name evidence="2" type="ORF">HanXRQr2_Chr05g0231081</name>
</gene>
<keyword evidence="3" id="KW-1185">Reference proteome</keyword>
<protein>
    <submittedName>
        <fullName evidence="2">Transposase, Ptta/En/Spm, plant</fullName>
    </submittedName>
</protein>
<dbReference type="PANTHER" id="PTHR33411">
    <property type="entry name" value="OS08G0392500 PROTEIN"/>
    <property type="match status" value="1"/>
</dbReference>
<feature type="region of interest" description="Disordered" evidence="1">
    <location>
        <begin position="137"/>
        <end position="167"/>
    </location>
</feature>
<dbReference type="PANTHER" id="PTHR33411:SF23">
    <property type="entry name" value="TRANSPOSASE, PTTA_EN_SPM, PLANT"/>
    <property type="match status" value="1"/>
</dbReference>
<evidence type="ECO:0000313" key="3">
    <source>
        <dbReference type="Proteomes" id="UP000215914"/>
    </source>
</evidence>
<dbReference type="EMBL" id="MNCJ02000320">
    <property type="protein sequence ID" value="KAF5807211.1"/>
    <property type="molecule type" value="Genomic_DNA"/>
</dbReference>